<proteinExistence type="inferred from homology"/>
<dbReference type="InterPro" id="IPR012910">
    <property type="entry name" value="Plug_dom"/>
</dbReference>
<evidence type="ECO:0000259" key="6">
    <source>
        <dbReference type="Pfam" id="PF00593"/>
    </source>
</evidence>
<dbReference type="PANTHER" id="PTHR40980:SF5">
    <property type="entry name" value="TONB-DEPENDENT RECEPTOR"/>
    <property type="match status" value="1"/>
</dbReference>
<dbReference type="Proteomes" id="UP000536835">
    <property type="component" value="Unassembled WGS sequence"/>
</dbReference>
<keyword evidence="9" id="KW-1185">Reference proteome</keyword>
<dbReference type="InterPro" id="IPR037066">
    <property type="entry name" value="Plug_dom_sf"/>
</dbReference>
<evidence type="ECO:0000313" key="8">
    <source>
        <dbReference type="EMBL" id="NNU17115.1"/>
    </source>
</evidence>
<comment type="similarity">
    <text evidence="4">Belongs to the TonB-dependent receptor family.</text>
</comment>
<comment type="caution">
    <text evidence="8">The sequence shown here is derived from an EMBL/GenBank/DDBJ whole genome shotgun (WGS) entry which is preliminary data.</text>
</comment>
<dbReference type="Gene3D" id="2.40.170.20">
    <property type="entry name" value="TonB-dependent receptor, beta-barrel domain"/>
    <property type="match status" value="1"/>
</dbReference>
<dbReference type="PANTHER" id="PTHR40980">
    <property type="entry name" value="PLUG DOMAIN-CONTAINING PROTEIN"/>
    <property type="match status" value="1"/>
</dbReference>
<accession>A0A7Y3RP02</accession>
<evidence type="ECO:0000259" key="7">
    <source>
        <dbReference type="Pfam" id="PF07715"/>
    </source>
</evidence>
<comment type="subcellular location">
    <subcellularLocation>
        <location evidence="1 4">Cell outer membrane</location>
    </subcellularLocation>
</comment>
<dbReference type="EMBL" id="JABFCX010000003">
    <property type="protein sequence ID" value="NNU17115.1"/>
    <property type="molecule type" value="Genomic_DNA"/>
</dbReference>
<feature type="signal peptide" evidence="5">
    <location>
        <begin position="1"/>
        <end position="26"/>
    </location>
</feature>
<dbReference type="SUPFAM" id="SSF56935">
    <property type="entry name" value="Porins"/>
    <property type="match status" value="1"/>
</dbReference>
<evidence type="ECO:0000256" key="2">
    <source>
        <dbReference type="ARBA" id="ARBA00023136"/>
    </source>
</evidence>
<evidence type="ECO:0000256" key="4">
    <source>
        <dbReference type="RuleBase" id="RU003357"/>
    </source>
</evidence>
<reference evidence="8 9" key="1">
    <citation type="submission" date="2020-05" db="EMBL/GenBank/DDBJ databases">
        <title>Parvularcula mediterraneae sp. nov., isolated from polypropylene straw from shallow seawater of the seashore of Laganas in Zakynthos island, Greece.</title>
        <authorList>
            <person name="Szabo I."/>
            <person name="Al-Omari J."/>
            <person name="Rado J."/>
            <person name="Szerdahelyi G.S."/>
        </authorList>
    </citation>
    <scope>NUCLEOTIDE SEQUENCE [LARGE SCALE GENOMIC DNA]</scope>
    <source>
        <strain evidence="8 9">ZS-1/3</strain>
    </source>
</reference>
<dbReference type="AlphaFoldDB" id="A0A7Y3RP02"/>
<keyword evidence="4" id="KW-0798">TonB box</keyword>
<dbReference type="RefSeq" id="WP_173200224.1">
    <property type="nucleotide sequence ID" value="NZ_JABFCX010000003.1"/>
</dbReference>
<feature type="chain" id="PRO_5030681047" evidence="5">
    <location>
        <begin position="27"/>
        <end position="890"/>
    </location>
</feature>
<protein>
    <submittedName>
        <fullName evidence="8">TonB-dependent receptor</fullName>
    </submittedName>
</protein>
<dbReference type="Gene3D" id="2.170.130.10">
    <property type="entry name" value="TonB-dependent receptor, plug domain"/>
    <property type="match status" value="1"/>
</dbReference>
<feature type="domain" description="TonB-dependent receptor plug" evidence="7">
    <location>
        <begin position="50"/>
        <end position="129"/>
    </location>
</feature>
<keyword evidence="8" id="KW-0675">Receptor</keyword>
<dbReference type="Pfam" id="PF07715">
    <property type="entry name" value="Plug"/>
    <property type="match status" value="1"/>
</dbReference>
<keyword evidence="3" id="KW-0998">Cell outer membrane</keyword>
<keyword evidence="2 4" id="KW-0472">Membrane</keyword>
<name>A0A7Y3RP02_9PROT</name>
<dbReference type="Pfam" id="PF00593">
    <property type="entry name" value="TonB_dep_Rec_b-barrel"/>
    <property type="match status" value="1"/>
</dbReference>
<evidence type="ECO:0000256" key="5">
    <source>
        <dbReference type="SAM" id="SignalP"/>
    </source>
</evidence>
<dbReference type="InterPro" id="IPR000531">
    <property type="entry name" value="Beta-barrel_TonB"/>
</dbReference>
<organism evidence="8 9">
    <name type="scientific">Parvularcula mediterranea</name>
    <dbReference type="NCBI Taxonomy" id="2732508"/>
    <lineage>
        <taxon>Bacteria</taxon>
        <taxon>Pseudomonadati</taxon>
        <taxon>Pseudomonadota</taxon>
        <taxon>Alphaproteobacteria</taxon>
        <taxon>Parvularculales</taxon>
        <taxon>Parvularculaceae</taxon>
        <taxon>Parvularcula</taxon>
    </lineage>
</organism>
<sequence>MNRLTSTTSATALLASAMMSVGAASAQDAPAVPEVGDEIVVRGVFVPDEKRATAEIASVLDAEDFTRAGDSDVAAAIARVAGISVVDGKFPVARGLNERYQSATVNGVPLPSPEPLRRAVPLDIVPTRILDGSLTQKTYSPEFSAEFGGAAIDLRTAAVPDENFLILSASGSYDTVTSLDDGFFYNGSDTDVFGYDDGLRDLPSIVEQEVLAGRNFLTPEAAASFDNVDTLVITEEETPLNGSVSATLGGLLVDNADLQIGNVTYVGYSDEFQTREGVQDRSFLQNGVFNTTSEQARLDYLETRQEVAFNLFSTTGVEFGGGDHSIKSTSFLLRNSLKRARAGDRVDQQEFGDAELREEFTEFVERQVWQTQLAGEHLFPDLGDIGVSWRVAYGEAERDAPYERNTLRRRAQLSDIIPSTDPADDREIFAYQNSLSGNSIRFSSLEDTNFYSGLDFELPLYLGDREVTLKAGTAYTDNSRDTSLRVFRVQQGPNAVGGLGELAALRTDLLYQDEIFETGLLQIISATNRLLPDTTEASLEVNAVYGLADIELNDFLRVSVGGRFEDSTQQTATFESENVSPAADEIVSLEESYFLPAATVTWNPVGNLQVRAGVSKTITRPQFRELAGTEFLDPNLDVPLLGNPFLVNSEIFNVDARAEWYFSRGEFATLGVFFKDIDNPIERVATTRESGVTTFVNSPSAELYGAEFEFEKRYDLARFGDFWADQEMIFVYNYTYTDSSVGVDGDVIRPVQSDGTIRPDIQEAEDLLVDGHTLEGQSDHLINLQVGLENIDTGTTLTALLNYASNRTILIGTAQQNGTDRVVEDVPVLVDLVYRKPFELKGTEFVLGAKVQNILGQEFDTFREDNNGDLLPFISFDRGRMFSVSLSAEF</sequence>
<evidence type="ECO:0000256" key="1">
    <source>
        <dbReference type="ARBA" id="ARBA00004442"/>
    </source>
</evidence>
<feature type="domain" description="TonB-dependent receptor-like beta-barrel" evidence="6">
    <location>
        <begin position="390"/>
        <end position="784"/>
    </location>
</feature>
<dbReference type="InterPro" id="IPR036942">
    <property type="entry name" value="Beta-barrel_TonB_sf"/>
</dbReference>
<evidence type="ECO:0000313" key="9">
    <source>
        <dbReference type="Proteomes" id="UP000536835"/>
    </source>
</evidence>
<gene>
    <name evidence="8" type="ORF">HK107_12360</name>
</gene>
<keyword evidence="5" id="KW-0732">Signal</keyword>
<dbReference type="GO" id="GO:0009279">
    <property type="term" value="C:cell outer membrane"/>
    <property type="evidence" value="ECO:0007669"/>
    <property type="project" value="UniProtKB-SubCell"/>
</dbReference>
<evidence type="ECO:0000256" key="3">
    <source>
        <dbReference type="ARBA" id="ARBA00023237"/>
    </source>
</evidence>